<organism evidence="2 3">
    <name type="scientific">Gossypium arboreum</name>
    <name type="common">Tree cotton</name>
    <name type="synonym">Gossypium nanking</name>
    <dbReference type="NCBI Taxonomy" id="29729"/>
    <lineage>
        <taxon>Eukaryota</taxon>
        <taxon>Viridiplantae</taxon>
        <taxon>Streptophyta</taxon>
        <taxon>Embryophyta</taxon>
        <taxon>Tracheophyta</taxon>
        <taxon>Spermatophyta</taxon>
        <taxon>Magnoliopsida</taxon>
        <taxon>eudicotyledons</taxon>
        <taxon>Gunneridae</taxon>
        <taxon>Pentapetalae</taxon>
        <taxon>rosids</taxon>
        <taxon>malvids</taxon>
        <taxon>Malvales</taxon>
        <taxon>Malvaceae</taxon>
        <taxon>Malvoideae</taxon>
        <taxon>Gossypium</taxon>
    </lineage>
</organism>
<feature type="region of interest" description="Disordered" evidence="1">
    <location>
        <begin position="1"/>
        <end position="36"/>
    </location>
</feature>
<evidence type="ECO:0000313" key="3">
    <source>
        <dbReference type="Proteomes" id="UP000032142"/>
    </source>
</evidence>
<dbReference type="Proteomes" id="UP000032142">
    <property type="component" value="Unassembled WGS sequence"/>
</dbReference>
<protein>
    <submittedName>
        <fullName evidence="2">Uncharacterized protein</fullName>
    </submittedName>
</protein>
<feature type="compositionally biased region" description="Basic residues" evidence="1">
    <location>
        <begin position="12"/>
        <end position="36"/>
    </location>
</feature>
<gene>
    <name evidence="2" type="ORF">F383_22732</name>
</gene>
<evidence type="ECO:0000313" key="2">
    <source>
        <dbReference type="EMBL" id="KHG17794.1"/>
    </source>
</evidence>
<sequence length="36" mass="4211">MQPSQNVQSSRSLHKLKRSPIKGHGRKRQSRNAKKR</sequence>
<dbReference type="EMBL" id="KN409057">
    <property type="protein sequence ID" value="KHG17794.1"/>
    <property type="molecule type" value="Genomic_DNA"/>
</dbReference>
<feature type="compositionally biased region" description="Polar residues" evidence="1">
    <location>
        <begin position="1"/>
        <end position="11"/>
    </location>
</feature>
<proteinExistence type="predicted"/>
<accession>A0A0B0P124</accession>
<reference evidence="3" key="1">
    <citation type="submission" date="2014-09" db="EMBL/GenBank/DDBJ databases">
        <authorList>
            <person name="Mudge J."/>
            <person name="Ramaraj T."/>
            <person name="Lindquist I.E."/>
            <person name="Bharti A.K."/>
            <person name="Sundararajan A."/>
            <person name="Cameron C.T."/>
            <person name="Woodward J.E."/>
            <person name="May G.D."/>
            <person name="Brubaker C."/>
            <person name="Broadhvest J."/>
            <person name="Wilkins T.A."/>
        </authorList>
    </citation>
    <scope>NUCLEOTIDE SEQUENCE</scope>
    <source>
        <strain evidence="3">cv. AKA8401</strain>
    </source>
</reference>
<keyword evidence="3" id="KW-1185">Reference proteome</keyword>
<evidence type="ECO:0000256" key="1">
    <source>
        <dbReference type="SAM" id="MobiDB-lite"/>
    </source>
</evidence>
<name>A0A0B0P124_GOSAR</name>
<dbReference type="AlphaFoldDB" id="A0A0B0P124"/>